<proteinExistence type="predicted"/>
<reference evidence="2" key="1">
    <citation type="submission" date="2018-02" db="EMBL/GenBank/DDBJ databases">
        <title>Rhizophora mucronata_Transcriptome.</title>
        <authorList>
            <person name="Meera S.P."/>
            <person name="Sreeshan A."/>
            <person name="Augustine A."/>
        </authorList>
    </citation>
    <scope>NUCLEOTIDE SEQUENCE</scope>
    <source>
        <tissue evidence="2">Leaf</tissue>
    </source>
</reference>
<evidence type="ECO:0000256" key="1">
    <source>
        <dbReference type="SAM" id="MobiDB-lite"/>
    </source>
</evidence>
<accession>A0A2P2IYX7</accession>
<name>A0A2P2IYX7_RHIMU</name>
<feature type="region of interest" description="Disordered" evidence="1">
    <location>
        <begin position="1"/>
        <end position="37"/>
    </location>
</feature>
<dbReference type="EMBL" id="GGEC01005907">
    <property type="protein sequence ID" value="MBW86390.1"/>
    <property type="molecule type" value="Transcribed_RNA"/>
</dbReference>
<sequence>MTRPTTDVMEAKPSWLPTQNKYKRRENQKEKAMERPDNKIPFLIHSFPRSKSCCLFELLDSHNQNLKIETSFFSVTFNISKFIGRQKLKQRNMQSNHSNSAVARVAIPRKSWQPDKY</sequence>
<protein>
    <submittedName>
        <fullName evidence="2">Uncharacterized protein</fullName>
    </submittedName>
</protein>
<evidence type="ECO:0000313" key="2">
    <source>
        <dbReference type="EMBL" id="MBW86390.1"/>
    </source>
</evidence>
<feature type="region of interest" description="Disordered" evidence="1">
    <location>
        <begin position="88"/>
        <end position="117"/>
    </location>
</feature>
<feature type="compositionally biased region" description="Polar residues" evidence="1">
    <location>
        <begin position="91"/>
        <end position="101"/>
    </location>
</feature>
<organism evidence="2">
    <name type="scientific">Rhizophora mucronata</name>
    <name type="common">Asiatic mangrove</name>
    <dbReference type="NCBI Taxonomy" id="61149"/>
    <lineage>
        <taxon>Eukaryota</taxon>
        <taxon>Viridiplantae</taxon>
        <taxon>Streptophyta</taxon>
        <taxon>Embryophyta</taxon>
        <taxon>Tracheophyta</taxon>
        <taxon>Spermatophyta</taxon>
        <taxon>Magnoliopsida</taxon>
        <taxon>eudicotyledons</taxon>
        <taxon>Gunneridae</taxon>
        <taxon>Pentapetalae</taxon>
        <taxon>rosids</taxon>
        <taxon>fabids</taxon>
        <taxon>Malpighiales</taxon>
        <taxon>Rhizophoraceae</taxon>
        <taxon>Rhizophora</taxon>
    </lineage>
</organism>
<feature type="compositionally biased region" description="Basic and acidic residues" evidence="1">
    <location>
        <begin position="25"/>
        <end position="37"/>
    </location>
</feature>
<dbReference type="AlphaFoldDB" id="A0A2P2IYX7"/>